<feature type="transmembrane region" description="Helical" evidence="1">
    <location>
        <begin position="61"/>
        <end position="85"/>
    </location>
</feature>
<accession>A0A7W9ZHN0</accession>
<protein>
    <submittedName>
        <fullName evidence="2">Uncharacterized protein</fullName>
    </submittedName>
</protein>
<feature type="transmembrane region" description="Helical" evidence="1">
    <location>
        <begin position="163"/>
        <end position="185"/>
    </location>
</feature>
<dbReference type="RefSeq" id="WP_184264621.1">
    <property type="nucleotide sequence ID" value="NZ_JACIIX010000012.1"/>
</dbReference>
<proteinExistence type="predicted"/>
<feature type="transmembrane region" description="Helical" evidence="1">
    <location>
        <begin position="125"/>
        <end position="143"/>
    </location>
</feature>
<evidence type="ECO:0000256" key="1">
    <source>
        <dbReference type="SAM" id="Phobius"/>
    </source>
</evidence>
<keyword evidence="1" id="KW-1133">Transmembrane helix</keyword>
<name>A0A7W9ZHN0_NOVIT</name>
<evidence type="ECO:0000313" key="2">
    <source>
        <dbReference type="EMBL" id="MBB6211657.1"/>
    </source>
</evidence>
<dbReference type="EMBL" id="JACIIX010000012">
    <property type="protein sequence ID" value="MBB6211657.1"/>
    <property type="molecule type" value="Genomic_DNA"/>
</dbReference>
<dbReference type="AlphaFoldDB" id="A0A7W9ZHN0"/>
<sequence length="206" mass="21833">MTETDLLALAVPLVRQGMLFVHLIVFAFAFVLVIQADLAMIRGGYSAGQRDLHRDARMTAWLLLALWGSGLVLVGLGSGFGMQALAGNPKVAAKLTVVTVLTLNGLLLHVFAFPRMAGMVPLSRAGITLCVVLGAVSSVSWVASAAIGTARIVAPLLRYHDYLVLYGLGLGIGLTVALTVVRPLLVRQWGQRVLRGHRDAVCPQGG</sequence>
<reference evidence="2 3" key="1">
    <citation type="submission" date="2020-08" db="EMBL/GenBank/DDBJ databases">
        <title>Genomic Encyclopedia of Type Strains, Phase IV (KMG-IV): sequencing the most valuable type-strain genomes for metagenomic binning, comparative biology and taxonomic classification.</title>
        <authorList>
            <person name="Goeker M."/>
        </authorList>
    </citation>
    <scope>NUCLEOTIDE SEQUENCE [LARGE SCALE GENOMIC DNA]</scope>
    <source>
        <strain evidence="2 3">DSM 11590</strain>
    </source>
</reference>
<comment type="caution">
    <text evidence="2">The sequence shown here is derived from an EMBL/GenBank/DDBJ whole genome shotgun (WGS) entry which is preliminary data.</text>
</comment>
<feature type="transmembrane region" description="Helical" evidence="1">
    <location>
        <begin position="91"/>
        <end position="113"/>
    </location>
</feature>
<keyword evidence="1" id="KW-0472">Membrane</keyword>
<evidence type="ECO:0000313" key="3">
    <source>
        <dbReference type="Proteomes" id="UP000544872"/>
    </source>
</evidence>
<feature type="transmembrane region" description="Helical" evidence="1">
    <location>
        <begin position="20"/>
        <end position="40"/>
    </location>
</feature>
<organism evidence="2 3">
    <name type="scientific">Novispirillum itersonii</name>
    <name type="common">Aquaspirillum itersonii</name>
    <dbReference type="NCBI Taxonomy" id="189"/>
    <lineage>
        <taxon>Bacteria</taxon>
        <taxon>Pseudomonadati</taxon>
        <taxon>Pseudomonadota</taxon>
        <taxon>Alphaproteobacteria</taxon>
        <taxon>Rhodospirillales</taxon>
        <taxon>Novispirillaceae</taxon>
        <taxon>Novispirillum</taxon>
    </lineage>
</organism>
<keyword evidence="3" id="KW-1185">Reference proteome</keyword>
<dbReference type="Proteomes" id="UP000544872">
    <property type="component" value="Unassembled WGS sequence"/>
</dbReference>
<keyword evidence="1" id="KW-0812">Transmembrane</keyword>
<gene>
    <name evidence="2" type="ORF">FHS48_003098</name>
</gene>